<dbReference type="EMBL" id="LAZR01068715">
    <property type="protein sequence ID" value="KKK49121.1"/>
    <property type="molecule type" value="Genomic_DNA"/>
</dbReference>
<organism evidence="1">
    <name type="scientific">marine sediment metagenome</name>
    <dbReference type="NCBI Taxonomy" id="412755"/>
    <lineage>
        <taxon>unclassified sequences</taxon>
        <taxon>metagenomes</taxon>
        <taxon>ecological metagenomes</taxon>
    </lineage>
</organism>
<evidence type="ECO:0000313" key="1">
    <source>
        <dbReference type="EMBL" id="KKK49121.1"/>
    </source>
</evidence>
<name>A0A0F8YLZ8_9ZZZZ</name>
<gene>
    <name evidence="1" type="ORF">LCGC14_3138300</name>
</gene>
<dbReference type="AlphaFoldDB" id="A0A0F8YLZ8"/>
<reference evidence="1" key="1">
    <citation type="journal article" date="2015" name="Nature">
        <title>Complex archaea that bridge the gap between prokaryotes and eukaryotes.</title>
        <authorList>
            <person name="Spang A."/>
            <person name="Saw J.H."/>
            <person name="Jorgensen S.L."/>
            <person name="Zaremba-Niedzwiedzka K."/>
            <person name="Martijn J."/>
            <person name="Lind A.E."/>
            <person name="van Eijk R."/>
            <person name="Schleper C."/>
            <person name="Guy L."/>
            <person name="Ettema T.J."/>
        </authorList>
    </citation>
    <scope>NUCLEOTIDE SEQUENCE</scope>
</reference>
<feature type="non-terminal residue" evidence="1">
    <location>
        <position position="1"/>
    </location>
</feature>
<accession>A0A0F8YLZ8</accession>
<sequence length="34" mass="3568">PRQFIAFSMCGLEVSAPALCAKAQILVSELDTAS</sequence>
<protein>
    <submittedName>
        <fullName evidence="1">Uncharacterized protein</fullName>
    </submittedName>
</protein>
<proteinExistence type="predicted"/>
<comment type="caution">
    <text evidence="1">The sequence shown here is derived from an EMBL/GenBank/DDBJ whole genome shotgun (WGS) entry which is preliminary data.</text>
</comment>